<feature type="region of interest" description="Disordered" evidence="3">
    <location>
        <begin position="531"/>
        <end position="557"/>
    </location>
</feature>
<sequence>MAPSEYHGTLSHVRGAKTGDEAIYEDRFKIVKEVLVQFQHLSFIQELLEQYGAHAQAALVPKPFIDLFSVSLTDQVSACFNENHHSNERNLSLLAQQVIQNTSKAVTITPQTNLAGFVSMFSGENLRLETIGLLQCLAARSCYLGLARDNEKHEGLILALYKNTSSCLRLSRRLASNNNDVTIWLAFEYLRLTTQIEGESSPLIYRLVGDLSTVGCPFRSWEMKASDLTLQQYVHEFGIQRESSITRNTPFFVAECRRKTFAASFQFDKFVSALVDRPPRLLKRFSDCRMPLDLNDEELLSSETEEQARASLTADGWSPKIRYIPATWHRLRYMIGTLREEVLEYNYREPRPETEALIKQRCKRQKESLPPHLQYNKACWDSGLAPSPCLMLTVMHLSYLQVNFEIHRLLERCDPRYWEMSMADALEVVSVILHLGTRLDRATFLRYDFPYIVLGYGLPCVAVLANILQCISRNGGKCLPPNMKRATFVRALSVYLSHLDSICKPGDGEYNVCVQASQAISRVLDEVLDPPPTSSAVTTSSFATGTPTPVSTSAGRDSQHALAPAFSSSQPVALSVDEFDFLNVDGLEAFDLSSWVKNIDWTETGSEWRTF</sequence>
<dbReference type="eggNOG" id="ENOG502SH47">
    <property type="taxonomic scope" value="Eukaryota"/>
</dbReference>
<name>W9Y1T6_9EURO</name>
<dbReference type="InterPro" id="IPR007219">
    <property type="entry name" value="XnlR_reg_dom"/>
</dbReference>
<dbReference type="RefSeq" id="XP_007732051.1">
    <property type="nucleotide sequence ID" value="XM_007733861.1"/>
</dbReference>
<dbReference type="GO" id="GO:0006351">
    <property type="term" value="P:DNA-templated transcription"/>
    <property type="evidence" value="ECO:0007669"/>
    <property type="project" value="InterPro"/>
</dbReference>
<keyword evidence="6" id="KW-1185">Reference proteome</keyword>
<dbReference type="PANTHER" id="PTHR31001">
    <property type="entry name" value="UNCHARACTERIZED TRANSCRIPTIONAL REGULATORY PROTEIN"/>
    <property type="match status" value="1"/>
</dbReference>
<dbReference type="GO" id="GO:0003677">
    <property type="term" value="F:DNA binding"/>
    <property type="evidence" value="ECO:0007669"/>
    <property type="project" value="InterPro"/>
</dbReference>
<dbReference type="Pfam" id="PF04082">
    <property type="entry name" value="Fungal_trans"/>
    <property type="match status" value="1"/>
</dbReference>
<evidence type="ECO:0000256" key="1">
    <source>
        <dbReference type="ARBA" id="ARBA00004123"/>
    </source>
</evidence>
<dbReference type="EMBL" id="AMGY01000003">
    <property type="protein sequence ID" value="EXJ86772.1"/>
    <property type="molecule type" value="Genomic_DNA"/>
</dbReference>
<dbReference type="STRING" id="1182542.W9Y1T6"/>
<organism evidence="5 6">
    <name type="scientific">Capronia epimyces CBS 606.96</name>
    <dbReference type="NCBI Taxonomy" id="1182542"/>
    <lineage>
        <taxon>Eukaryota</taxon>
        <taxon>Fungi</taxon>
        <taxon>Dikarya</taxon>
        <taxon>Ascomycota</taxon>
        <taxon>Pezizomycotina</taxon>
        <taxon>Eurotiomycetes</taxon>
        <taxon>Chaetothyriomycetidae</taxon>
        <taxon>Chaetothyriales</taxon>
        <taxon>Herpotrichiellaceae</taxon>
        <taxon>Capronia</taxon>
    </lineage>
</organism>
<dbReference type="GeneID" id="19167851"/>
<protein>
    <recommendedName>
        <fullName evidence="4">Xylanolytic transcriptional activator regulatory domain-containing protein</fullName>
    </recommendedName>
</protein>
<gene>
    <name evidence="5" type="ORF">A1O3_03726</name>
</gene>
<dbReference type="GO" id="GO:0008270">
    <property type="term" value="F:zinc ion binding"/>
    <property type="evidence" value="ECO:0007669"/>
    <property type="project" value="InterPro"/>
</dbReference>
<dbReference type="InterPro" id="IPR050613">
    <property type="entry name" value="Sec_Metabolite_Reg"/>
</dbReference>
<dbReference type="Proteomes" id="UP000019478">
    <property type="component" value="Unassembled WGS sequence"/>
</dbReference>
<evidence type="ECO:0000259" key="4">
    <source>
        <dbReference type="Pfam" id="PF04082"/>
    </source>
</evidence>
<dbReference type="AlphaFoldDB" id="W9Y1T6"/>
<feature type="compositionally biased region" description="Low complexity" evidence="3">
    <location>
        <begin position="534"/>
        <end position="544"/>
    </location>
</feature>
<comment type="caution">
    <text evidence="5">The sequence shown here is derived from an EMBL/GenBank/DDBJ whole genome shotgun (WGS) entry which is preliminary data.</text>
</comment>
<feature type="compositionally biased region" description="Polar residues" evidence="3">
    <location>
        <begin position="545"/>
        <end position="556"/>
    </location>
</feature>
<accession>W9Y1T6</accession>
<dbReference type="OrthoDB" id="4898680at2759"/>
<reference evidence="5 6" key="1">
    <citation type="submission" date="2013-03" db="EMBL/GenBank/DDBJ databases">
        <title>The Genome Sequence of Capronia epimyces CBS 606.96.</title>
        <authorList>
            <consortium name="The Broad Institute Genomics Platform"/>
            <person name="Cuomo C."/>
            <person name="de Hoog S."/>
            <person name="Gorbushina A."/>
            <person name="Walker B."/>
            <person name="Young S.K."/>
            <person name="Zeng Q."/>
            <person name="Gargeya S."/>
            <person name="Fitzgerald M."/>
            <person name="Haas B."/>
            <person name="Abouelleil A."/>
            <person name="Allen A.W."/>
            <person name="Alvarado L."/>
            <person name="Arachchi H.M."/>
            <person name="Berlin A.M."/>
            <person name="Chapman S.B."/>
            <person name="Gainer-Dewar J."/>
            <person name="Goldberg J."/>
            <person name="Griggs A."/>
            <person name="Gujja S."/>
            <person name="Hansen M."/>
            <person name="Howarth C."/>
            <person name="Imamovic A."/>
            <person name="Ireland A."/>
            <person name="Larimer J."/>
            <person name="McCowan C."/>
            <person name="Murphy C."/>
            <person name="Pearson M."/>
            <person name="Poon T.W."/>
            <person name="Priest M."/>
            <person name="Roberts A."/>
            <person name="Saif S."/>
            <person name="Shea T."/>
            <person name="Sisk P."/>
            <person name="Sykes S."/>
            <person name="Wortman J."/>
            <person name="Nusbaum C."/>
            <person name="Birren B."/>
        </authorList>
    </citation>
    <scope>NUCLEOTIDE SEQUENCE [LARGE SCALE GENOMIC DNA]</scope>
    <source>
        <strain evidence="5 6">CBS 606.96</strain>
    </source>
</reference>
<evidence type="ECO:0000256" key="3">
    <source>
        <dbReference type="SAM" id="MobiDB-lite"/>
    </source>
</evidence>
<dbReference type="HOGENOM" id="CLU_013296_2_0_1"/>
<feature type="domain" description="Xylanolytic transcriptional activator regulatory" evidence="4">
    <location>
        <begin position="135"/>
        <end position="309"/>
    </location>
</feature>
<dbReference type="CDD" id="cd12148">
    <property type="entry name" value="fungal_TF_MHR"/>
    <property type="match status" value="1"/>
</dbReference>
<dbReference type="GO" id="GO:0005634">
    <property type="term" value="C:nucleus"/>
    <property type="evidence" value="ECO:0007669"/>
    <property type="project" value="UniProtKB-SubCell"/>
</dbReference>
<evidence type="ECO:0000256" key="2">
    <source>
        <dbReference type="ARBA" id="ARBA00023242"/>
    </source>
</evidence>
<keyword evidence="2" id="KW-0539">Nucleus</keyword>
<evidence type="ECO:0000313" key="6">
    <source>
        <dbReference type="Proteomes" id="UP000019478"/>
    </source>
</evidence>
<proteinExistence type="predicted"/>
<dbReference type="PANTHER" id="PTHR31001:SF40">
    <property type="entry name" value="ZN(II)2CYS6 TRANSCRIPTION FACTOR (EUROFUNG)"/>
    <property type="match status" value="1"/>
</dbReference>
<evidence type="ECO:0000313" key="5">
    <source>
        <dbReference type="EMBL" id="EXJ86772.1"/>
    </source>
</evidence>
<comment type="subcellular location">
    <subcellularLocation>
        <location evidence="1">Nucleus</location>
    </subcellularLocation>
</comment>